<evidence type="ECO:0000256" key="1">
    <source>
        <dbReference type="ARBA" id="ARBA00004127"/>
    </source>
</evidence>
<keyword evidence="3 5" id="KW-1133">Transmembrane helix</keyword>
<dbReference type="Proteomes" id="UP000269289">
    <property type="component" value="Unassembled WGS sequence"/>
</dbReference>
<comment type="caution">
    <text evidence="7">The sequence shown here is derived from an EMBL/GenBank/DDBJ whole genome shotgun (WGS) entry which is preliminary data.</text>
</comment>
<keyword evidence="2 5" id="KW-0812">Transmembrane</keyword>
<evidence type="ECO:0000313" key="7">
    <source>
        <dbReference type="EMBL" id="RMI02443.1"/>
    </source>
</evidence>
<comment type="subcellular location">
    <subcellularLocation>
        <location evidence="1">Endomembrane system</location>
        <topology evidence="1">Multi-pass membrane protein</topology>
    </subcellularLocation>
</comment>
<name>A0A3M2IT67_9CELL</name>
<protein>
    <submittedName>
        <fullName evidence="7">DUF202 domain-containing protein</fullName>
    </submittedName>
</protein>
<keyword evidence="8" id="KW-1185">Reference proteome</keyword>
<keyword evidence="4 5" id="KW-0472">Membrane</keyword>
<accession>A0A3M2IT67</accession>
<dbReference type="Pfam" id="PF02656">
    <property type="entry name" value="DUF202"/>
    <property type="match status" value="1"/>
</dbReference>
<feature type="domain" description="DUF202" evidence="6">
    <location>
        <begin position="4"/>
        <end position="65"/>
    </location>
</feature>
<gene>
    <name evidence="7" type="ORF">EBM89_20110</name>
</gene>
<dbReference type="InterPro" id="IPR003807">
    <property type="entry name" value="DUF202"/>
</dbReference>
<dbReference type="GO" id="GO:0012505">
    <property type="term" value="C:endomembrane system"/>
    <property type="evidence" value="ECO:0007669"/>
    <property type="project" value="UniProtKB-SubCell"/>
</dbReference>
<organism evidence="7 8">
    <name type="scientific">Cellulomonas triticagri</name>
    <dbReference type="NCBI Taxonomy" id="2483352"/>
    <lineage>
        <taxon>Bacteria</taxon>
        <taxon>Bacillati</taxon>
        <taxon>Actinomycetota</taxon>
        <taxon>Actinomycetes</taxon>
        <taxon>Micrococcales</taxon>
        <taxon>Cellulomonadaceae</taxon>
        <taxon>Cellulomonas</taxon>
    </lineage>
</organism>
<dbReference type="EMBL" id="RFFI01000212">
    <property type="protein sequence ID" value="RMI02443.1"/>
    <property type="molecule type" value="Genomic_DNA"/>
</dbReference>
<proteinExistence type="predicted"/>
<evidence type="ECO:0000256" key="2">
    <source>
        <dbReference type="ARBA" id="ARBA00022692"/>
    </source>
</evidence>
<feature type="transmembrane region" description="Helical" evidence="5">
    <location>
        <begin position="36"/>
        <end position="57"/>
    </location>
</feature>
<sequence length="116" mass="11514">MPPPGAQPERTALAWRRTALSVAVGALLAARVLEPWAGPAVWLLALAGLGAAVGLGVTGARRARRWAEVVDDARPEVGPGSGTPTTPGGAPLAVTAVAVALLGVAALLAVLLHPPV</sequence>
<dbReference type="AlphaFoldDB" id="A0A3M2IT67"/>
<feature type="transmembrane region" description="Helical" evidence="5">
    <location>
        <begin position="12"/>
        <end position="30"/>
    </location>
</feature>
<evidence type="ECO:0000256" key="5">
    <source>
        <dbReference type="SAM" id="Phobius"/>
    </source>
</evidence>
<evidence type="ECO:0000256" key="3">
    <source>
        <dbReference type="ARBA" id="ARBA00022989"/>
    </source>
</evidence>
<evidence type="ECO:0000313" key="8">
    <source>
        <dbReference type="Proteomes" id="UP000269289"/>
    </source>
</evidence>
<evidence type="ECO:0000259" key="6">
    <source>
        <dbReference type="Pfam" id="PF02656"/>
    </source>
</evidence>
<reference evidence="7 8" key="1">
    <citation type="submission" date="2018-10" db="EMBL/GenBank/DDBJ databases">
        <title>Isolation, diversity and antifungal activity of actinobacteria from wheat.</title>
        <authorList>
            <person name="Han C."/>
        </authorList>
    </citation>
    <scope>NUCLEOTIDE SEQUENCE [LARGE SCALE GENOMIC DNA]</scope>
    <source>
        <strain evidence="7 8">NEAU-YY56</strain>
    </source>
</reference>
<evidence type="ECO:0000256" key="4">
    <source>
        <dbReference type="ARBA" id="ARBA00023136"/>
    </source>
</evidence>
<feature type="transmembrane region" description="Helical" evidence="5">
    <location>
        <begin position="92"/>
        <end position="112"/>
    </location>
</feature>